<dbReference type="InterPro" id="IPR036390">
    <property type="entry name" value="WH_DNA-bd_sf"/>
</dbReference>
<dbReference type="GO" id="GO:0006950">
    <property type="term" value="P:response to stress"/>
    <property type="evidence" value="ECO:0007669"/>
    <property type="project" value="TreeGrafter"/>
</dbReference>
<dbReference type="PROSITE" id="PS01117">
    <property type="entry name" value="HTH_MARR_1"/>
    <property type="match status" value="1"/>
</dbReference>
<proteinExistence type="predicted"/>
<dbReference type="RefSeq" id="WP_149467004.1">
    <property type="nucleotide sequence ID" value="NZ_QOKW01000001.1"/>
</dbReference>
<accession>A0A9W7NNR1</accession>
<dbReference type="SUPFAM" id="SSF46785">
    <property type="entry name" value="Winged helix' DNA-binding domain"/>
    <property type="match status" value="1"/>
</dbReference>
<evidence type="ECO:0000313" key="7">
    <source>
        <dbReference type="Proteomes" id="UP000480854"/>
    </source>
</evidence>
<feature type="region of interest" description="Disordered" evidence="4">
    <location>
        <begin position="1"/>
        <end position="25"/>
    </location>
</feature>
<keyword evidence="2" id="KW-0238">DNA-binding</keyword>
<evidence type="ECO:0000256" key="1">
    <source>
        <dbReference type="ARBA" id="ARBA00023015"/>
    </source>
</evidence>
<feature type="compositionally biased region" description="Basic and acidic residues" evidence="4">
    <location>
        <begin position="13"/>
        <end position="24"/>
    </location>
</feature>
<dbReference type="EMBL" id="QOKW01000001">
    <property type="protein sequence ID" value="KAA0684022.1"/>
    <property type="molecule type" value="Genomic_DNA"/>
</dbReference>
<dbReference type="InterPro" id="IPR039422">
    <property type="entry name" value="MarR/SlyA-like"/>
</dbReference>
<evidence type="ECO:0000259" key="5">
    <source>
        <dbReference type="PROSITE" id="PS50995"/>
    </source>
</evidence>
<sequence>MTTLVQPQPTEDAAPKDSERKDKASATQMYHEVARIIERMHRRFLDVLRIELARISIDDISPVQVMMLLNISNGEISVRDLIERGYYLGSNASYNLKQLVDSGYVDRSASPRDKRAARLKLSAKGLELCERLRHMASVHSEGLIRTDGDSQDFEVTYRTLRRLERKWTDVIRSDETEIL</sequence>
<dbReference type="Gene3D" id="1.10.10.10">
    <property type="entry name" value="Winged helix-like DNA-binding domain superfamily/Winged helix DNA-binding domain"/>
    <property type="match status" value="1"/>
</dbReference>
<dbReference type="InterPro" id="IPR023187">
    <property type="entry name" value="Tscrpt_reg_MarR-type_CS"/>
</dbReference>
<keyword evidence="7" id="KW-1185">Reference proteome</keyword>
<dbReference type="SMART" id="SM00347">
    <property type="entry name" value="HTH_MARR"/>
    <property type="match status" value="1"/>
</dbReference>
<dbReference type="Proteomes" id="UP000480854">
    <property type="component" value="Unassembled WGS sequence"/>
</dbReference>
<dbReference type="PANTHER" id="PTHR33164">
    <property type="entry name" value="TRANSCRIPTIONAL REGULATOR, MARR FAMILY"/>
    <property type="match status" value="1"/>
</dbReference>
<comment type="caution">
    <text evidence="6">The sequence shown here is derived from an EMBL/GenBank/DDBJ whole genome shotgun (WGS) entry which is preliminary data.</text>
</comment>
<evidence type="ECO:0000256" key="4">
    <source>
        <dbReference type="SAM" id="MobiDB-lite"/>
    </source>
</evidence>
<dbReference type="InterPro" id="IPR036388">
    <property type="entry name" value="WH-like_DNA-bd_sf"/>
</dbReference>
<organism evidence="6 7">
    <name type="scientific">Roseomonas genomospecies 6</name>
    <dbReference type="NCBI Taxonomy" id="214106"/>
    <lineage>
        <taxon>Bacteria</taxon>
        <taxon>Pseudomonadati</taxon>
        <taxon>Pseudomonadota</taxon>
        <taxon>Alphaproteobacteria</taxon>
        <taxon>Acetobacterales</taxon>
        <taxon>Roseomonadaceae</taxon>
        <taxon>Roseomonas</taxon>
    </lineage>
</organism>
<evidence type="ECO:0000256" key="2">
    <source>
        <dbReference type="ARBA" id="ARBA00023125"/>
    </source>
</evidence>
<dbReference type="AlphaFoldDB" id="A0A9W7NNR1"/>
<keyword evidence="1" id="KW-0805">Transcription regulation</keyword>
<keyword evidence="3" id="KW-0804">Transcription</keyword>
<dbReference type="PROSITE" id="PS50995">
    <property type="entry name" value="HTH_MARR_2"/>
    <property type="match status" value="1"/>
</dbReference>
<dbReference type="InterPro" id="IPR000835">
    <property type="entry name" value="HTH_MarR-typ"/>
</dbReference>
<dbReference type="Pfam" id="PF12802">
    <property type="entry name" value="MarR_2"/>
    <property type="match status" value="1"/>
</dbReference>
<dbReference type="OrthoDB" id="9793286at2"/>
<dbReference type="GO" id="GO:0003677">
    <property type="term" value="F:DNA binding"/>
    <property type="evidence" value="ECO:0007669"/>
    <property type="project" value="UniProtKB-KW"/>
</dbReference>
<evidence type="ECO:0000256" key="3">
    <source>
        <dbReference type="ARBA" id="ARBA00023163"/>
    </source>
</evidence>
<evidence type="ECO:0000313" key="6">
    <source>
        <dbReference type="EMBL" id="KAA0684022.1"/>
    </source>
</evidence>
<reference evidence="6 7" key="1">
    <citation type="submission" date="2018-07" db="EMBL/GenBank/DDBJ databases">
        <title>Genome sequence of Azospirillum sp. ATCC 49961.</title>
        <authorList>
            <person name="Sant'Anna F.H."/>
            <person name="Baldani J.I."/>
            <person name="Zilli J.E."/>
            <person name="Reis V.M."/>
            <person name="Hartmann A."/>
            <person name="Cruz L."/>
            <person name="de Souza E.M."/>
            <person name="de Oliveira Pedrosa F."/>
            <person name="Passaglia L.M.P."/>
        </authorList>
    </citation>
    <scope>NUCLEOTIDE SEQUENCE [LARGE SCALE GENOMIC DNA]</scope>
    <source>
        <strain evidence="6 7">ATCC 49961</strain>
    </source>
</reference>
<protein>
    <submittedName>
        <fullName evidence="6">MarR family transcriptional regulator</fullName>
    </submittedName>
</protein>
<name>A0A9W7NNR1_9PROT</name>
<dbReference type="GO" id="GO:0003700">
    <property type="term" value="F:DNA-binding transcription factor activity"/>
    <property type="evidence" value="ECO:0007669"/>
    <property type="project" value="InterPro"/>
</dbReference>
<feature type="domain" description="HTH marR-type" evidence="5">
    <location>
        <begin position="30"/>
        <end position="165"/>
    </location>
</feature>
<dbReference type="PANTHER" id="PTHR33164:SF102">
    <property type="entry name" value="TRANSCRIPTIONAL REGULATORY PROTEIN"/>
    <property type="match status" value="1"/>
</dbReference>
<gene>
    <name evidence="6" type="ORF">DS843_00855</name>
</gene>